<evidence type="ECO:0000313" key="2">
    <source>
        <dbReference type="EMBL" id="KAG7535226.1"/>
    </source>
</evidence>
<organism evidence="2 3">
    <name type="scientific">Arabidopsis thaliana x Arabidopsis arenosa</name>
    <dbReference type="NCBI Taxonomy" id="1240361"/>
    <lineage>
        <taxon>Eukaryota</taxon>
        <taxon>Viridiplantae</taxon>
        <taxon>Streptophyta</taxon>
        <taxon>Embryophyta</taxon>
        <taxon>Tracheophyta</taxon>
        <taxon>Spermatophyta</taxon>
        <taxon>Magnoliopsida</taxon>
        <taxon>eudicotyledons</taxon>
        <taxon>Gunneridae</taxon>
        <taxon>Pentapetalae</taxon>
        <taxon>rosids</taxon>
        <taxon>malvids</taxon>
        <taxon>Brassicales</taxon>
        <taxon>Brassicaceae</taxon>
        <taxon>Camelineae</taxon>
        <taxon>Arabidopsis</taxon>
    </lineage>
</organism>
<dbReference type="InterPro" id="IPR012442">
    <property type="entry name" value="DUF1645_plant"/>
</dbReference>
<dbReference type="AlphaFoldDB" id="A0A8T1XL00"/>
<dbReference type="PANTHER" id="PTHR33095:SF23">
    <property type="entry name" value="DUF1645 FAMILY PROTEIN"/>
    <property type="match status" value="1"/>
</dbReference>
<sequence>MQKKYKDFLFFPYKYSTGPKFRSVKSLSLSQTFQFQKTERQETTFSQMQTSRLLSFSSNSPSFGSFSSAVDLAAIAARVVEEFRVQEQTQPDSHHRDDDNDSDFAFDCPSNTCSQPLATADEIFCNGQIRPLNPYGGGIGNATVESQATNKSTTLPPPRRHRPALRKLMSEDRDPTSNSSSEAEEDLTGVPPETYCVWKPKQSNSGDDDLQGLSSSPSQSKIKSHSAGFSKRWNLRNLLYVRSSSEGNDKLVFPAPVKKNDETVSDKEPPSKEDGNGGEEEEKEREETKRQTYVPYRKDMIGILKNVNGLSRHLRPF</sequence>
<name>A0A8T1XL00_9BRAS</name>
<dbReference type="Proteomes" id="UP000694240">
    <property type="component" value="Chromosome 13"/>
</dbReference>
<feature type="compositionally biased region" description="Polar residues" evidence="1">
    <location>
        <begin position="143"/>
        <end position="154"/>
    </location>
</feature>
<protein>
    <submittedName>
        <fullName evidence="2">Uncharacterized protein</fullName>
    </submittedName>
</protein>
<dbReference type="EMBL" id="JAEFBK010000013">
    <property type="protein sequence ID" value="KAG7535226.1"/>
    <property type="molecule type" value="Genomic_DNA"/>
</dbReference>
<comment type="caution">
    <text evidence="2">The sequence shown here is derived from an EMBL/GenBank/DDBJ whole genome shotgun (WGS) entry which is preliminary data.</text>
</comment>
<evidence type="ECO:0000313" key="3">
    <source>
        <dbReference type="Proteomes" id="UP000694240"/>
    </source>
</evidence>
<dbReference type="PANTHER" id="PTHR33095">
    <property type="entry name" value="OS07G0619500 PROTEIN"/>
    <property type="match status" value="1"/>
</dbReference>
<feature type="compositionally biased region" description="Low complexity" evidence="1">
    <location>
        <begin position="211"/>
        <end position="221"/>
    </location>
</feature>
<gene>
    <name evidence="2" type="ORF">ISN45_Aa08g026910</name>
</gene>
<reference evidence="2 3" key="1">
    <citation type="submission" date="2020-12" db="EMBL/GenBank/DDBJ databases">
        <title>Concerted genomic and epigenomic changes stabilize Arabidopsis allopolyploids.</title>
        <authorList>
            <person name="Chen Z."/>
        </authorList>
    </citation>
    <scope>NUCLEOTIDE SEQUENCE [LARGE SCALE GENOMIC DNA]</scope>
    <source>
        <strain evidence="2">Allo738</strain>
        <tissue evidence="2">Leaf</tissue>
    </source>
</reference>
<feature type="region of interest" description="Disordered" evidence="1">
    <location>
        <begin position="248"/>
        <end position="293"/>
    </location>
</feature>
<keyword evidence="3" id="KW-1185">Reference proteome</keyword>
<feature type="compositionally biased region" description="Basic and acidic residues" evidence="1">
    <location>
        <begin position="258"/>
        <end position="275"/>
    </location>
</feature>
<dbReference type="Pfam" id="PF07816">
    <property type="entry name" value="DUF1645"/>
    <property type="match status" value="1"/>
</dbReference>
<accession>A0A8T1XL00</accession>
<feature type="region of interest" description="Disordered" evidence="1">
    <location>
        <begin position="138"/>
        <end position="227"/>
    </location>
</feature>
<evidence type="ECO:0000256" key="1">
    <source>
        <dbReference type="SAM" id="MobiDB-lite"/>
    </source>
</evidence>
<proteinExistence type="predicted"/>